<evidence type="ECO:0000313" key="3">
    <source>
        <dbReference type="Proteomes" id="UP001142292"/>
    </source>
</evidence>
<feature type="transmembrane region" description="Helical" evidence="1">
    <location>
        <begin position="37"/>
        <end position="58"/>
    </location>
</feature>
<keyword evidence="3" id="KW-1185">Reference proteome</keyword>
<dbReference type="Proteomes" id="UP001142292">
    <property type="component" value="Unassembled WGS sequence"/>
</dbReference>
<keyword evidence="1" id="KW-1133">Transmembrane helix</keyword>
<accession>A0ABQ5SVT3</accession>
<keyword evidence="1" id="KW-0812">Transmembrane</keyword>
<sequence>MSRDRHHELRGTIMSTSTITQATTTTDRGQFAARFPVWLVSITAVVAGALVTGVYEAAARAVGVPFDVALAGTGVEPAAIPATGLAWAVAQLGVIGVVIAVCLARFAKRPRSTWQGTAWTLTALSCVPSLTAVTDSYATNIMLVVSHLVAAAVIVPTIAARLAERNPRHA</sequence>
<keyword evidence="1" id="KW-0472">Membrane</keyword>
<reference evidence="2" key="1">
    <citation type="journal article" date="2014" name="Int. J. Syst. Evol. Microbiol.">
        <title>Complete genome of a new Firmicutes species belonging to the dominant human colonic microbiota ('Ruminococcus bicirculans') reveals two chromosomes and a selective capacity to utilize plant glucans.</title>
        <authorList>
            <consortium name="NISC Comparative Sequencing Program"/>
            <person name="Wegmann U."/>
            <person name="Louis P."/>
            <person name="Goesmann A."/>
            <person name="Henrissat B."/>
            <person name="Duncan S.H."/>
            <person name="Flint H.J."/>
        </authorList>
    </citation>
    <scope>NUCLEOTIDE SEQUENCE</scope>
    <source>
        <strain evidence="2">VKM Ac-1246</strain>
    </source>
</reference>
<dbReference type="EMBL" id="BSEL01000004">
    <property type="protein sequence ID" value="GLJ67924.1"/>
    <property type="molecule type" value="Genomic_DNA"/>
</dbReference>
<protein>
    <submittedName>
        <fullName evidence="2">Uncharacterized protein</fullName>
    </submittedName>
</protein>
<feature type="transmembrane region" description="Helical" evidence="1">
    <location>
        <begin position="78"/>
        <end position="104"/>
    </location>
</feature>
<reference evidence="2" key="2">
    <citation type="submission" date="2023-01" db="EMBL/GenBank/DDBJ databases">
        <authorList>
            <person name="Sun Q."/>
            <person name="Evtushenko L."/>
        </authorList>
    </citation>
    <scope>NUCLEOTIDE SEQUENCE</scope>
    <source>
        <strain evidence="2">VKM Ac-1246</strain>
    </source>
</reference>
<proteinExistence type="predicted"/>
<feature type="transmembrane region" description="Helical" evidence="1">
    <location>
        <begin position="140"/>
        <end position="163"/>
    </location>
</feature>
<dbReference type="Pfam" id="PF19545">
    <property type="entry name" value="DUF6069"/>
    <property type="match status" value="1"/>
</dbReference>
<comment type="caution">
    <text evidence="2">The sequence shown here is derived from an EMBL/GenBank/DDBJ whole genome shotgun (WGS) entry which is preliminary data.</text>
</comment>
<evidence type="ECO:0000256" key="1">
    <source>
        <dbReference type="SAM" id="Phobius"/>
    </source>
</evidence>
<name>A0ABQ5SVT3_9ACTN</name>
<evidence type="ECO:0000313" key="2">
    <source>
        <dbReference type="EMBL" id="GLJ67924.1"/>
    </source>
</evidence>
<dbReference type="InterPro" id="IPR045713">
    <property type="entry name" value="DUF6069"/>
</dbReference>
<gene>
    <name evidence="2" type="ORF">GCM10017579_19600</name>
</gene>
<organism evidence="2 3">
    <name type="scientific">Nocardioides luteus</name>
    <dbReference type="NCBI Taxonomy" id="1844"/>
    <lineage>
        <taxon>Bacteria</taxon>
        <taxon>Bacillati</taxon>
        <taxon>Actinomycetota</taxon>
        <taxon>Actinomycetes</taxon>
        <taxon>Propionibacteriales</taxon>
        <taxon>Nocardioidaceae</taxon>
        <taxon>Nocardioides</taxon>
    </lineage>
</organism>